<dbReference type="PANTHER" id="PTHR46211:SF1">
    <property type="entry name" value="GLYCEROPHOSPHODIESTER PHOSPHODIESTERASE, CYTOPLASMIC"/>
    <property type="match status" value="1"/>
</dbReference>
<keyword evidence="3" id="KW-1185">Reference proteome</keyword>
<evidence type="ECO:0000313" key="2">
    <source>
        <dbReference type="EMBL" id="GAA3370074.1"/>
    </source>
</evidence>
<dbReference type="InterPro" id="IPR017946">
    <property type="entry name" value="PLC-like_Pdiesterase_TIM-brl"/>
</dbReference>
<dbReference type="GO" id="GO:0016787">
    <property type="term" value="F:hydrolase activity"/>
    <property type="evidence" value="ECO:0007669"/>
    <property type="project" value="UniProtKB-KW"/>
</dbReference>
<dbReference type="PANTHER" id="PTHR46211">
    <property type="entry name" value="GLYCEROPHOSPHORYL DIESTER PHOSPHODIESTERASE"/>
    <property type="match status" value="1"/>
</dbReference>
<keyword evidence="2" id="KW-0378">Hydrolase</keyword>
<dbReference type="Gene3D" id="3.20.20.190">
    <property type="entry name" value="Phosphatidylinositol (PI) phosphodiesterase"/>
    <property type="match status" value="1"/>
</dbReference>
<dbReference type="InterPro" id="IPR030395">
    <property type="entry name" value="GP_PDE_dom"/>
</dbReference>
<dbReference type="PROSITE" id="PS51704">
    <property type="entry name" value="GP_PDE"/>
    <property type="match status" value="1"/>
</dbReference>
<dbReference type="Pfam" id="PF03009">
    <property type="entry name" value="GDPD"/>
    <property type="match status" value="1"/>
</dbReference>
<comment type="caution">
    <text evidence="2">The sequence shown here is derived from an EMBL/GenBank/DDBJ whole genome shotgun (WGS) entry which is preliminary data.</text>
</comment>
<evidence type="ECO:0000313" key="3">
    <source>
        <dbReference type="Proteomes" id="UP001499990"/>
    </source>
</evidence>
<dbReference type="EMBL" id="BAAAYL010000001">
    <property type="protein sequence ID" value="GAA3370074.1"/>
    <property type="molecule type" value="Genomic_DNA"/>
</dbReference>
<dbReference type="SUPFAM" id="SSF51695">
    <property type="entry name" value="PLC-like phosphodiesterases"/>
    <property type="match status" value="1"/>
</dbReference>
<evidence type="ECO:0000259" key="1">
    <source>
        <dbReference type="PROSITE" id="PS51704"/>
    </source>
</evidence>
<sequence length="259" mass="28450">MPLVIAHRGASAYAPENTLEAVDLAAAMGFDWVENDVQRTKDGELVVVHDDTLERTTDAEQVFPDRAPWRVADFTAAEIAKLDAGGWFGERFEGARVPTLTEYLERLEDNGQSLLLEIKDPELYPGIERDILRVLREGGWLDQDHIAHRLVVQSFGEDSIKEVHRQCPEITLGFLGTPPVPELPRYAAFADQINPEDTTLSAEWVAAVHALTGLHGRPLQVSTWTVVDAATAGRVHDFGVDGIITDTPDVVGDVVRPAG</sequence>
<accession>A0ABP6S7Q2</accession>
<name>A0ABP6S7Q2_9ACTN</name>
<reference evidence="3" key="1">
    <citation type="journal article" date="2019" name="Int. J. Syst. Evol. Microbiol.">
        <title>The Global Catalogue of Microorganisms (GCM) 10K type strain sequencing project: providing services to taxonomists for standard genome sequencing and annotation.</title>
        <authorList>
            <consortium name="The Broad Institute Genomics Platform"/>
            <consortium name="The Broad Institute Genome Sequencing Center for Infectious Disease"/>
            <person name="Wu L."/>
            <person name="Ma J."/>
        </authorList>
    </citation>
    <scope>NUCLEOTIDE SEQUENCE [LARGE SCALE GENOMIC DNA]</scope>
    <source>
        <strain evidence="3">JCM 9651</strain>
    </source>
</reference>
<proteinExistence type="predicted"/>
<protein>
    <submittedName>
        <fullName evidence="2">Hydrolase</fullName>
    </submittedName>
</protein>
<feature type="domain" description="GP-PDE" evidence="1">
    <location>
        <begin position="2"/>
        <end position="255"/>
    </location>
</feature>
<organism evidence="2 3">
    <name type="scientific">Streptomyces sannanensis</name>
    <dbReference type="NCBI Taxonomy" id="285536"/>
    <lineage>
        <taxon>Bacteria</taxon>
        <taxon>Bacillati</taxon>
        <taxon>Actinomycetota</taxon>
        <taxon>Actinomycetes</taxon>
        <taxon>Kitasatosporales</taxon>
        <taxon>Streptomycetaceae</taxon>
        <taxon>Streptomyces</taxon>
    </lineage>
</organism>
<dbReference type="Proteomes" id="UP001499990">
    <property type="component" value="Unassembled WGS sequence"/>
</dbReference>
<gene>
    <name evidence="2" type="ORF">GCM10020367_15260</name>
</gene>